<dbReference type="PANTHER" id="PTHR46825">
    <property type="entry name" value="D-ALANYL-D-ALANINE-CARBOXYPEPTIDASE/ENDOPEPTIDASE AMPH"/>
    <property type="match status" value="1"/>
</dbReference>
<dbReference type="SUPFAM" id="SSF56601">
    <property type="entry name" value="beta-lactamase/transpeptidase-like"/>
    <property type="match status" value="1"/>
</dbReference>
<name>A0ABT4BGH8_9ACTN</name>
<evidence type="ECO:0000256" key="1">
    <source>
        <dbReference type="SAM" id="MobiDB-lite"/>
    </source>
</evidence>
<reference evidence="4" key="1">
    <citation type="submission" date="2022-11" db="EMBL/GenBank/DDBJ databases">
        <authorList>
            <person name="Somphong A."/>
            <person name="Phongsopitanun W."/>
        </authorList>
    </citation>
    <scope>NUCLEOTIDE SEQUENCE</scope>
    <source>
        <strain evidence="4">Pm04-4</strain>
    </source>
</reference>
<feature type="chain" id="PRO_5046980038" evidence="2">
    <location>
        <begin position="23"/>
        <end position="164"/>
    </location>
</feature>
<comment type="caution">
    <text evidence="4">The sequence shown here is derived from an EMBL/GenBank/DDBJ whole genome shotgun (WGS) entry which is preliminary data.</text>
</comment>
<sequence length="164" mass="17559">MLRRNVLLSLLAAVLTVPVAGAPAAAARPDQDTLQPLLEAVHAAGMPGLFAQVRDGRTTLRLAAGVADLETGRPAQPWFRHRIGSLTKTFVATTLLQLVGEGRLSLDAPIARFLPDALPAELGRKVTVRMLLNHTSGLGDTPRCSWPASTRWRRPGSTSSRRAS</sequence>
<dbReference type="Gene3D" id="3.40.710.10">
    <property type="entry name" value="DD-peptidase/beta-lactamase superfamily"/>
    <property type="match status" value="1"/>
</dbReference>
<dbReference type="InterPro" id="IPR050491">
    <property type="entry name" value="AmpC-like"/>
</dbReference>
<evidence type="ECO:0000313" key="5">
    <source>
        <dbReference type="Proteomes" id="UP001151002"/>
    </source>
</evidence>
<organism evidence="4 5">
    <name type="scientific">Paractinoplanes pyxinae</name>
    <dbReference type="NCBI Taxonomy" id="2997416"/>
    <lineage>
        <taxon>Bacteria</taxon>
        <taxon>Bacillati</taxon>
        <taxon>Actinomycetota</taxon>
        <taxon>Actinomycetes</taxon>
        <taxon>Micromonosporales</taxon>
        <taxon>Micromonosporaceae</taxon>
        <taxon>Paractinoplanes</taxon>
    </lineage>
</organism>
<accession>A0ABT4BGH8</accession>
<keyword evidence="5" id="KW-1185">Reference proteome</keyword>
<evidence type="ECO:0000256" key="2">
    <source>
        <dbReference type="SAM" id="SignalP"/>
    </source>
</evidence>
<feature type="domain" description="Beta-lactamase-related" evidence="3">
    <location>
        <begin position="42"/>
        <end position="141"/>
    </location>
</feature>
<evidence type="ECO:0000259" key="3">
    <source>
        <dbReference type="Pfam" id="PF00144"/>
    </source>
</evidence>
<protein>
    <submittedName>
        <fullName evidence="4">Serine hydrolase</fullName>
    </submittedName>
</protein>
<keyword evidence="4" id="KW-0378">Hydrolase</keyword>
<dbReference type="Pfam" id="PF00144">
    <property type="entry name" value="Beta-lactamase"/>
    <property type="match status" value="1"/>
</dbReference>
<proteinExistence type="predicted"/>
<feature type="signal peptide" evidence="2">
    <location>
        <begin position="1"/>
        <end position="22"/>
    </location>
</feature>
<dbReference type="GO" id="GO:0016787">
    <property type="term" value="F:hydrolase activity"/>
    <property type="evidence" value="ECO:0007669"/>
    <property type="project" value="UniProtKB-KW"/>
</dbReference>
<dbReference type="PANTHER" id="PTHR46825:SF7">
    <property type="entry name" value="D-ALANYL-D-ALANINE CARBOXYPEPTIDASE"/>
    <property type="match status" value="1"/>
</dbReference>
<dbReference type="Proteomes" id="UP001151002">
    <property type="component" value="Unassembled WGS sequence"/>
</dbReference>
<gene>
    <name evidence="4" type="ORF">OWR29_42305</name>
</gene>
<dbReference type="InterPro" id="IPR012338">
    <property type="entry name" value="Beta-lactam/transpept-like"/>
</dbReference>
<keyword evidence="2" id="KW-0732">Signal</keyword>
<evidence type="ECO:0000313" key="4">
    <source>
        <dbReference type="EMBL" id="MCY1144673.1"/>
    </source>
</evidence>
<dbReference type="EMBL" id="JAPNTZ010000021">
    <property type="protein sequence ID" value="MCY1144673.1"/>
    <property type="molecule type" value="Genomic_DNA"/>
</dbReference>
<dbReference type="RefSeq" id="WP_267569253.1">
    <property type="nucleotide sequence ID" value="NZ_JAPNTZ010000021.1"/>
</dbReference>
<feature type="region of interest" description="Disordered" evidence="1">
    <location>
        <begin position="142"/>
        <end position="164"/>
    </location>
</feature>
<dbReference type="InterPro" id="IPR001466">
    <property type="entry name" value="Beta-lactam-related"/>
</dbReference>